<dbReference type="PIRSF" id="PIRSF006755">
    <property type="entry name" value="DTB_synth"/>
    <property type="match status" value="1"/>
</dbReference>
<protein>
    <recommendedName>
        <fullName evidence="2">ATP-dependent dethiobiotin synthetase BioD</fullName>
        <ecNumber evidence="2">6.3.3.3</ecNumber>
    </recommendedName>
    <alternativeName>
        <fullName evidence="2">DTB synthetase</fullName>
        <shortName evidence="2">DTBS</shortName>
    </alternativeName>
    <alternativeName>
        <fullName evidence="2">Dethiobiotin synthase</fullName>
    </alternativeName>
</protein>
<feature type="binding site" evidence="2">
    <location>
        <position position="47"/>
    </location>
    <ligand>
        <name>Mg(2+)</name>
        <dbReference type="ChEBI" id="CHEBI:18420"/>
    </ligand>
</feature>
<feature type="binding site" evidence="2">
    <location>
        <position position="47"/>
    </location>
    <ligand>
        <name>ATP</name>
        <dbReference type="ChEBI" id="CHEBI:30616"/>
    </ligand>
</feature>
<dbReference type="InterPro" id="IPR004472">
    <property type="entry name" value="DTB_synth_BioD"/>
</dbReference>
<dbReference type="EC" id="6.3.3.3" evidence="2"/>
<dbReference type="GO" id="GO:0004141">
    <property type="term" value="F:dethiobiotin synthase activity"/>
    <property type="evidence" value="ECO:0007669"/>
    <property type="project" value="UniProtKB-UniRule"/>
</dbReference>
<proteinExistence type="inferred from homology"/>
<evidence type="ECO:0000256" key="1">
    <source>
        <dbReference type="ARBA" id="ARBA00022756"/>
    </source>
</evidence>
<feature type="binding site" evidence="2">
    <location>
        <begin position="12"/>
        <end position="17"/>
    </location>
    <ligand>
        <name>ATP</name>
        <dbReference type="ChEBI" id="CHEBI:30616"/>
    </ligand>
</feature>
<keyword evidence="1 2" id="KW-0093">Biotin biosynthesis</keyword>
<dbReference type="CDD" id="cd03109">
    <property type="entry name" value="DTBS"/>
    <property type="match status" value="1"/>
</dbReference>
<dbReference type="PANTHER" id="PTHR43210">
    <property type="entry name" value="DETHIOBIOTIN SYNTHETASE"/>
    <property type="match status" value="1"/>
</dbReference>
<dbReference type="HAMAP" id="MF_00336">
    <property type="entry name" value="BioD"/>
    <property type="match status" value="1"/>
</dbReference>
<dbReference type="Proteomes" id="UP001268683">
    <property type="component" value="Chromosome"/>
</dbReference>
<dbReference type="GO" id="GO:0005524">
    <property type="term" value="F:ATP binding"/>
    <property type="evidence" value="ECO:0007669"/>
    <property type="project" value="UniProtKB-UniRule"/>
</dbReference>
<comment type="pathway">
    <text evidence="2">Cofactor biosynthesis; biotin biosynthesis; biotin from 7,8-diaminononanoate: step 1/2.</text>
</comment>
<keyword evidence="2" id="KW-0479">Metal-binding</keyword>
<keyword evidence="2" id="KW-0963">Cytoplasm</keyword>
<feature type="binding site" evidence="2">
    <location>
        <position position="111"/>
    </location>
    <ligand>
        <name>Mg(2+)</name>
        <dbReference type="ChEBI" id="CHEBI:18420"/>
    </ligand>
</feature>
<gene>
    <name evidence="2 3" type="primary">bioD</name>
    <name evidence="3" type="ORF">QGN29_05455</name>
</gene>
<comment type="catalytic activity">
    <reaction evidence="2">
        <text>(7R,8S)-7,8-diammoniononanoate + CO2 + ATP = (4R,5S)-dethiobiotin + ADP + phosphate + 3 H(+)</text>
        <dbReference type="Rhea" id="RHEA:15805"/>
        <dbReference type="ChEBI" id="CHEBI:15378"/>
        <dbReference type="ChEBI" id="CHEBI:16526"/>
        <dbReference type="ChEBI" id="CHEBI:30616"/>
        <dbReference type="ChEBI" id="CHEBI:43474"/>
        <dbReference type="ChEBI" id="CHEBI:149469"/>
        <dbReference type="ChEBI" id="CHEBI:149473"/>
        <dbReference type="ChEBI" id="CHEBI:456216"/>
        <dbReference type="EC" id="6.3.3.3"/>
    </reaction>
</comment>
<evidence type="ECO:0000313" key="4">
    <source>
        <dbReference type="Proteomes" id="UP001268683"/>
    </source>
</evidence>
<keyword evidence="2" id="KW-0460">Magnesium</keyword>
<comment type="subcellular location">
    <subcellularLocation>
        <location evidence="2">Cytoplasm</location>
    </subcellularLocation>
</comment>
<comment type="similarity">
    <text evidence="2">Belongs to the dethiobiotin synthetase family.</text>
</comment>
<keyword evidence="2 3" id="KW-0436">Ligase</keyword>
<dbReference type="EMBL" id="CP123872">
    <property type="protein sequence ID" value="WND03820.1"/>
    <property type="molecule type" value="Genomic_DNA"/>
</dbReference>
<dbReference type="GO" id="GO:0005829">
    <property type="term" value="C:cytosol"/>
    <property type="evidence" value="ECO:0007669"/>
    <property type="project" value="TreeGrafter"/>
</dbReference>
<evidence type="ECO:0000313" key="3">
    <source>
        <dbReference type="EMBL" id="WND03820.1"/>
    </source>
</evidence>
<dbReference type="GO" id="GO:0009102">
    <property type="term" value="P:biotin biosynthetic process"/>
    <property type="evidence" value="ECO:0007669"/>
    <property type="project" value="UniProtKB-UniRule"/>
</dbReference>
<feature type="binding site" evidence="2">
    <location>
        <begin position="171"/>
        <end position="172"/>
    </location>
    <ligand>
        <name>ATP</name>
        <dbReference type="ChEBI" id="CHEBI:30616"/>
    </ligand>
</feature>
<dbReference type="AlphaFoldDB" id="A0AA52EJ98"/>
<comment type="function">
    <text evidence="2">Catalyzes a mechanistically unusual reaction, the ATP-dependent insertion of CO2 between the N7 and N8 nitrogen atoms of 7,8-diaminopelargonic acid (DAPA, also called 7,8-diammoniononanoate) to form a ureido ring.</text>
</comment>
<reference evidence="3" key="1">
    <citation type="submission" date="2023-04" db="EMBL/GenBank/DDBJ databases">
        <title>Complete genome sequence of Temperatibacter marinus.</title>
        <authorList>
            <person name="Rong J.-C."/>
            <person name="Yi M.-L."/>
            <person name="Zhao Q."/>
        </authorList>
    </citation>
    <scope>NUCLEOTIDE SEQUENCE</scope>
    <source>
        <strain evidence="3">NBRC 110045</strain>
    </source>
</reference>
<dbReference type="SUPFAM" id="SSF52540">
    <property type="entry name" value="P-loop containing nucleoside triphosphate hydrolases"/>
    <property type="match status" value="1"/>
</dbReference>
<feature type="binding site" evidence="2">
    <location>
        <begin position="111"/>
        <end position="114"/>
    </location>
    <ligand>
        <name>ATP</name>
        <dbReference type="ChEBI" id="CHEBI:30616"/>
    </ligand>
</feature>
<sequence>MSHYFITSTGTEIGKTLVTAGLAHQYGYKAFKPIISGVTASTMEGSDTHILAEAQGLPLTLETWNTLSPLRYKAPLAPSMAAELEHKPLCYEKLLDLCQHWLNEHSSCLIEGVGGSFVPLVGDKLVADWIKDLNLSCYLVVGSYLGTISHTLATIEAQISRGIKTEKIFMSESAGDRQPDLQRTALEIEKLTNCSVTVIPRIRSNNPWKELPPLQ</sequence>
<dbReference type="InterPro" id="IPR027417">
    <property type="entry name" value="P-loop_NTPase"/>
</dbReference>
<feature type="active site" evidence="2">
    <location>
        <position position="32"/>
    </location>
</feature>
<dbReference type="GO" id="GO:0000287">
    <property type="term" value="F:magnesium ion binding"/>
    <property type="evidence" value="ECO:0007669"/>
    <property type="project" value="UniProtKB-UniRule"/>
</dbReference>
<dbReference type="RefSeq" id="WP_310799683.1">
    <property type="nucleotide sequence ID" value="NZ_CP123872.1"/>
</dbReference>
<dbReference type="NCBIfam" id="TIGR00347">
    <property type="entry name" value="bioD"/>
    <property type="match status" value="1"/>
</dbReference>
<accession>A0AA52EJ98</accession>
<organism evidence="3 4">
    <name type="scientific">Temperatibacter marinus</name>
    <dbReference type="NCBI Taxonomy" id="1456591"/>
    <lineage>
        <taxon>Bacteria</taxon>
        <taxon>Pseudomonadati</taxon>
        <taxon>Pseudomonadota</taxon>
        <taxon>Alphaproteobacteria</taxon>
        <taxon>Kordiimonadales</taxon>
        <taxon>Temperatibacteraceae</taxon>
        <taxon>Temperatibacter</taxon>
    </lineage>
</organism>
<keyword evidence="2" id="KW-0067">ATP-binding</keyword>
<name>A0AA52EJ98_9PROT</name>
<feature type="binding site" evidence="2">
    <location>
        <position position="36"/>
    </location>
    <ligand>
        <name>substrate</name>
    </ligand>
</feature>
<dbReference type="KEGG" id="tmk:QGN29_05455"/>
<comment type="subunit">
    <text evidence="2">Homodimer.</text>
</comment>
<dbReference type="Gene3D" id="3.40.50.300">
    <property type="entry name" value="P-loop containing nucleotide triphosphate hydrolases"/>
    <property type="match status" value="1"/>
</dbReference>
<dbReference type="Pfam" id="PF13500">
    <property type="entry name" value="AAA_26"/>
    <property type="match status" value="1"/>
</dbReference>
<feature type="binding site" evidence="2">
    <location>
        <position position="16"/>
    </location>
    <ligand>
        <name>Mg(2+)</name>
        <dbReference type="ChEBI" id="CHEBI:18420"/>
    </ligand>
</feature>
<keyword evidence="2" id="KW-0547">Nucleotide-binding</keyword>
<comment type="caution">
    <text evidence="2">Lacks conserved residue(s) required for the propagation of feature annotation.</text>
</comment>
<comment type="cofactor">
    <cofactor evidence="2">
        <name>Mg(2+)</name>
        <dbReference type="ChEBI" id="CHEBI:18420"/>
    </cofactor>
</comment>
<evidence type="ECO:0000256" key="2">
    <source>
        <dbReference type="HAMAP-Rule" id="MF_00336"/>
    </source>
</evidence>
<dbReference type="PANTHER" id="PTHR43210:SF5">
    <property type="entry name" value="DETHIOBIOTIN SYNTHETASE"/>
    <property type="match status" value="1"/>
</dbReference>
<keyword evidence="4" id="KW-1185">Reference proteome</keyword>